<feature type="chain" id="PRO_5026032086" evidence="2">
    <location>
        <begin position="23"/>
        <end position="521"/>
    </location>
</feature>
<evidence type="ECO:0000256" key="1">
    <source>
        <dbReference type="SAM" id="MobiDB-lite"/>
    </source>
</evidence>
<feature type="compositionally biased region" description="Polar residues" evidence="1">
    <location>
        <begin position="269"/>
        <end position="279"/>
    </location>
</feature>
<evidence type="ECO:0000313" key="5">
    <source>
        <dbReference type="Proteomes" id="UP000800041"/>
    </source>
</evidence>
<dbReference type="InterPro" id="IPR027372">
    <property type="entry name" value="Phytase-like_dom"/>
</dbReference>
<sequence>MLPLSNLVALATTLLTLPISLASPSHYSPPSSTPSVNKTTCNGQTYTYESLAGYGFTPSAGLDKYGDNLGGIGSALYLDQRAWKKHGKSYFGVLWGLPDRGWNTEGTLNYQPRVHKFYVYFTPNGSASASSPAPPNLRLKYVDTIRFSGPDGTPCTGLDPDARGALRYPGFPDLPGATYTGDGFGGEGLGGHRVSVDSEGIVVNKDGSFWISDEYGPYVYKFDRRGKMTAAIRPPDAFIPQRNGSESFNAASPPRYDPDRETIPEDPTSGRQNNQGFEGLTISPSGTTLSILLQSALLQEGGESSSTRRNTRLLQYDISGRTPKYLAEYVVPLPEFLNAKGNTRVAAQSELHYVSPTQFLVLARDSGAGHGQDDSLSLYRHIDVFDISSATSIKSPSNDAVNGSIASASGVLDAGVTPAQYCSWLDFNVNSQLNKFGLHNGGAQDAGLLNEKWESIGLVPVDGKSGKDGEWLLFSLSDNDFVTQDGYMNGGKLHYADESGYNLDNQALVFKVSLPKGSRPV</sequence>
<feature type="region of interest" description="Disordered" evidence="1">
    <location>
        <begin position="237"/>
        <end position="279"/>
    </location>
</feature>
<protein>
    <submittedName>
        <fullName evidence="4">3-phytase</fullName>
    </submittedName>
</protein>
<evidence type="ECO:0000259" key="3">
    <source>
        <dbReference type="Pfam" id="PF13449"/>
    </source>
</evidence>
<feature type="signal peptide" evidence="2">
    <location>
        <begin position="1"/>
        <end position="22"/>
    </location>
</feature>
<evidence type="ECO:0000313" key="4">
    <source>
        <dbReference type="EMBL" id="KAF1981799.1"/>
    </source>
</evidence>
<feature type="domain" description="Phytase-like" evidence="3">
    <location>
        <begin position="192"/>
        <end position="394"/>
    </location>
</feature>
<dbReference type="PANTHER" id="PTHR37957">
    <property type="entry name" value="BLR7070 PROTEIN"/>
    <property type="match status" value="1"/>
</dbReference>
<dbReference type="Proteomes" id="UP000800041">
    <property type="component" value="Unassembled WGS sequence"/>
</dbReference>
<dbReference type="PANTHER" id="PTHR37957:SF1">
    <property type="entry name" value="PHYTASE-LIKE DOMAIN-CONTAINING PROTEIN"/>
    <property type="match status" value="1"/>
</dbReference>
<proteinExistence type="predicted"/>
<dbReference type="AlphaFoldDB" id="A0A6G1GM10"/>
<organism evidence="4 5">
    <name type="scientific">Aulographum hederae CBS 113979</name>
    <dbReference type="NCBI Taxonomy" id="1176131"/>
    <lineage>
        <taxon>Eukaryota</taxon>
        <taxon>Fungi</taxon>
        <taxon>Dikarya</taxon>
        <taxon>Ascomycota</taxon>
        <taxon>Pezizomycotina</taxon>
        <taxon>Dothideomycetes</taxon>
        <taxon>Pleosporomycetidae</taxon>
        <taxon>Aulographales</taxon>
        <taxon>Aulographaceae</taxon>
    </lineage>
</organism>
<reference evidence="4" key="1">
    <citation type="journal article" date="2020" name="Stud. Mycol.">
        <title>101 Dothideomycetes genomes: a test case for predicting lifestyles and emergence of pathogens.</title>
        <authorList>
            <person name="Haridas S."/>
            <person name="Albert R."/>
            <person name="Binder M."/>
            <person name="Bloem J."/>
            <person name="Labutti K."/>
            <person name="Salamov A."/>
            <person name="Andreopoulos B."/>
            <person name="Baker S."/>
            <person name="Barry K."/>
            <person name="Bills G."/>
            <person name="Bluhm B."/>
            <person name="Cannon C."/>
            <person name="Castanera R."/>
            <person name="Culley D."/>
            <person name="Daum C."/>
            <person name="Ezra D."/>
            <person name="Gonzalez J."/>
            <person name="Henrissat B."/>
            <person name="Kuo A."/>
            <person name="Liang C."/>
            <person name="Lipzen A."/>
            <person name="Lutzoni F."/>
            <person name="Magnuson J."/>
            <person name="Mondo S."/>
            <person name="Nolan M."/>
            <person name="Ohm R."/>
            <person name="Pangilinan J."/>
            <person name="Park H.-J."/>
            <person name="Ramirez L."/>
            <person name="Alfaro M."/>
            <person name="Sun H."/>
            <person name="Tritt A."/>
            <person name="Yoshinaga Y."/>
            <person name="Zwiers L.-H."/>
            <person name="Turgeon B."/>
            <person name="Goodwin S."/>
            <person name="Spatafora J."/>
            <person name="Crous P."/>
            <person name="Grigoriev I."/>
        </authorList>
    </citation>
    <scope>NUCLEOTIDE SEQUENCE</scope>
    <source>
        <strain evidence="4">CBS 113979</strain>
    </source>
</reference>
<keyword evidence="5" id="KW-1185">Reference proteome</keyword>
<dbReference type="EMBL" id="ML977193">
    <property type="protein sequence ID" value="KAF1981799.1"/>
    <property type="molecule type" value="Genomic_DNA"/>
</dbReference>
<dbReference type="Pfam" id="PF13449">
    <property type="entry name" value="Phytase-like"/>
    <property type="match status" value="1"/>
</dbReference>
<evidence type="ECO:0000256" key="2">
    <source>
        <dbReference type="SAM" id="SignalP"/>
    </source>
</evidence>
<keyword evidence="2" id="KW-0732">Signal</keyword>
<dbReference type="OrthoDB" id="425936at2759"/>
<name>A0A6G1GM10_9PEZI</name>
<accession>A0A6G1GM10</accession>
<gene>
    <name evidence="4" type="ORF">K402DRAFT_467253</name>
</gene>